<comment type="caution">
    <text evidence="1">The sequence shown here is derived from an EMBL/GenBank/DDBJ whole genome shotgun (WGS) entry which is preliminary data.</text>
</comment>
<dbReference type="EMBL" id="CBTN010000005">
    <property type="protein sequence ID" value="CDH50017.1"/>
    <property type="molecule type" value="Genomic_DNA"/>
</dbReference>
<dbReference type="VEuPathDB" id="FungiDB:LCOR_01739.1"/>
<accession>A0A068RK87</accession>
<reference evidence="1" key="1">
    <citation type="submission" date="2013-08" db="EMBL/GenBank/DDBJ databases">
        <title>Gene expansion shapes genome architecture in the human pathogen Lichtheimia corymbifera: an evolutionary genomics analysis in the ancient terrestrial Mucorales (Mucoromycotina).</title>
        <authorList>
            <person name="Schwartze V.U."/>
            <person name="Winter S."/>
            <person name="Shelest E."/>
            <person name="Marcet-Houben M."/>
            <person name="Horn F."/>
            <person name="Wehner S."/>
            <person name="Hoffmann K."/>
            <person name="Riege K."/>
            <person name="Sammeth M."/>
            <person name="Nowrousian M."/>
            <person name="Valiante V."/>
            <person name="Linde J."/>
            <person name="Jacobsen I.D."/>
            <person name="Marz M."/>
            <person name="Brakhage A.A."/>
            <person name="Gabaldon T."/>
            <person name="Bocker S."/>
            <person name="Voigt K."/>
        </authorList>
    </citation>
    <scope>NUCLEOTIDE SEQUENCE [LARGE SCALE GENOMIC DNA]</scope>
    <source>
        <strain evidence="1">FSU 9682</strain>
    </source>
</reference>
<dbReference type="Proteomes" id="UP000027586">
    <property type="component" value="Unassembled WGS sequence"/>
</dbReference>
<gene>
    <name evidence="1" type="ORF">LCOR_01739.1</name>
</gene>
<protein>
    <submittedName>
        <fullName evidence="1">Uncharacterized protein</fullName>
    </submittedName>
</protein>
<proteinExistence type="predicted"/>
<sequence>MLNCCQCQLRQLPLASSSVDCLHPFYLLGHGLYLYQQQAVYVKRVFGMNALDQQGLWRRRMALPDSRQQGKPNGRYNMDTKLEGISAAFFCGWQWTMTSHSKVVVYLNSMDDAHTHINDALKRLLLSTTTTITWREIGAAVKGVTVFIRVSQQQRCAAKATVDLNQHQPGFPRSRLFKTIVNVDHLWKVVLFIWDLCTIGISRDYHDWEKLAMGIACY</sequence>
<evidence type="ECO:0000313" key="1">
    <source>
        <dbReference type="EMBL" id="CDH50017.1"/>
    </source>
</evidence>
<keyword evidence="2" id="KW-1185">Reference proteome</keyword>
<evidence type="ECO:0000313" key="2">
    <source>
        <dbReference type="Proteomes" id="UP000027586"/>
    </source>
</evidence>
<name>A0A068RK87_9FUNG</name>
<dbReference type="AlphaFoldDB" id="A0A068RK87"/>
<organism evidence="1 2">
    <name type="scientific">Lichtheimia corymbifera JMRC:FSU:9682</name>
    <dbReference type="NCBI Taxonomy" id="1263082"/>
    <lineage>
        <taxon>Eukaryota</taxon>
        <taxon>Fungi</taxon>
        <taxon>Fungi incertae sedis</taxon>
        <taxon>Mucoromycota</taxon>
        <taxon>Mucoromycotina</taxon>
        <taxon>Mucoromycetes</taxon>
        <taxon>Mucorales</taxon>
        <taxon>Lichtheimiaceae</taxon>
        <taxon>Lichtheimia</taxon>
    </lineage>
</organism>